<name>A0ABN2XU62_9MICC</name>
<proteinExistence type="predicted"/>
<dbReference type="EMBL" id="BAAAQA010000016">
    <property type="protein sequence ID" value="GAA2117251.1"/>
    <property type="molecule type" value="Genomic_DNA"/>
</dbReference>
<evidence type="ECO:0008006" key="3">
    <source>
        <dbReference type="Google" id="ProtNLM"/>
    </source>
</evidence>
<reference evidence="1 2" key="1">
    <citation type="journal article" date="2019" name="Int. J. Syst. Evol. Microbiol.">
        <title>The Global Catalogue of Microorganisms (GCM) 10K type strain sequencing project: providing services to taxonomists for standard genome sequencing and annotation.</title>
        <authorList>
            <consortium name="The Broad Institute Genomics Platform"/>
            <consortium name="The Broad Institute Genome Sequencing Center for Infectious Disease"/>
            <person name="Wu L."/>
            <person name="Ma J."/>
        </authorList>
    </citation>
    <scope>NUCLEOTIDE SEQUENCE [LARGE SCALE GENOMIC DNA]</scope>
    <source>
        <strain evidence="1 2">JCM 15914</strain>
    </source>
</reference>
<sequence length="140" mass="14822">MRSHRKGIDVRISNAILRAVPGAFLLQSGYGKLSLDKESAEGLKQFAATGVPQFADWDSETFGKFIAGSELAIGALLVTPLVSKRLAGAGLLAFSAGLLTMYFRNPEMTQDDGIRPSESGMTLSKDAFMAAIGAALVVQK</sequence>
<gene>
    <name evidence="1" type="ORF">GCM10009824_16550</name>
</gene>
<evidence type="ECO:0000313" key="1">
    <source>
        <dbReference type="EMBL" id="GAA2117251.1"/>
    </source>
</evidence>
<accession>A0ABN2XU62</accession>
<organism evidence="1 2">
    <name type="scientific">Kocuria atrinae</name>
    <dbReference type="NCBI Taxonomy" id="592377"/>
    <lineage>
        <taxon>Bacteria</taxon>
        <taxon>Bacillati</taxon>
        <taxon>Actinomycetota</taxon>
        <taxon>Actinomycetes</taxon>
        <taxon>Micrococcales</taxon>
        <taxon>Micrococcaceae</taxon>
        <taxon>Kocuria</taxon>
    </lineage>
</organism>
<keyword evidence="2" id="KW-1185">Reference proteome</keyword>
<protein>
    <recommendedName>
        <fullName evidence="3">DoxX family protein</fullName>
    </recommendedName>
</protein>
<evidence type="ECO:0000313" key="2">
    <source>
        <dbReference type="Proteomes" id="UP001500166"/>
    </source>
</evidence>
<dbReference type="Proteomes" id="UP001500166">
    <property type="component" value="Unassembled WGS sequence"/>
</dbReference>
<comment type="caution">
    <text evidence="1">The sequence shown here is derived from an EMBL/GenBank/DDBJ whole genome shotgun (WGS) entry which is preliminary data.</text>
</comment>